<protein>
    <recommendedName>
        <fullName evidence="2">YMC020W-like alpha/beta hydrolase domain-containing protein</fullName>
    </recommendedName>
</protein>
<accession>A0A1E3PPZ0</accession>
<feature type="region of interest" description="Disordered" evidence="1">
    <location>
        <begin position="1"/>
        <end position="77"/>
    </location>
</feature>
<evidence type="ECO:0000313" key="3">
    <source>
        <dbReference type="EMBL" id="ODQ67505.1"/>
    </source>
</evidence>
<evidence type="ECO:0000313" key="4">
    <source>
        <dbReference type="Proteomes" id="UP000095009"/>
    </source>
</evidence>
<organism evidence="3 4">
    <name type="scientific">Nadsonia fulvescens var. elongata DSM 6958</name>
    <dbReference type="NCBI Taxonomy" id="857566"/>
    <lineage>
        <taxon>Eukaryota</taxon>
        <taxon>Fungi</taxon>
        <taxon>Dikarya</taxon>
        <taxon>Ascomycota</taxon>
        <taxon>Saccharomycotina</taxon>
        <taxon>Dipodascomycetes</taxon>
        <taxon>Dipodascales</taxon>
        <taxon>Dipodascales incertae sedis</taxon>
        <taxon>Nadsonia</taxon>
    </lineage>
</organism>
<dbReference type="InterPro" id="IPR058933">
    <property type="entry name" value="YMC020W-like_ab_hydrolase"/>
</dbReference>
<dbReference type="AlphaFoldDB" id="A0A1E3PPZ0"/>
<evidence type="ECO:0000256" key="1">
    <source>
        <dbReference type="SAM" id="MobiDB-lite"/>
    </source>
</evidence>
<feature type="compositionally biased region" description="Polar residues" evidence="1">
    <location>
        <begin position="29"/>
        <end position="42"/>
    </location>
</feature>
<dbReference type="InterPro" id="IPR058934">
    <property type="entry name" value="YMC020W-like"/>
</dbReference>
<dbReference type="PANTHER" id="PTHR47349">
    <property type="entry name" value="CHROMOSOME 8, WHOLE GENOME SHOTGUN SEQUENCE"/>
    <property type="match status" value="1"/>
</dbReference>
<evidence type="ECO:0000259" key="2">
    <source>
        <dbReference type="Pfam" id="PF26147"/>
    </source>
</evidence>
<feature type="domain" description="YMC020W-like alpha/beta hydrolase" evidence="2">
    <location>
        <begin position="145"/>
        <end position="473"/>
    </location>
</feature>
<name>A0A1E3PPZ0_9ASCO</name>
<dbReference type="OrthoDB" id="5598028at2759"/>
<sequence length="516" mass="57665">MKYSDDKSYPTSGDEGSDGEVLNRHTKESNSWAFWSKGTTRSKPTKEGKVAVTGTESASNPTYTNHPPAFPQNSDSELETDLDHSVSVKTRSSKIRTNLVLPTTEECYPMYSRKHALKIVLSYLKGFMWAQPERGPKHGENMLYPHLLRVKPRPIKKAVVIGIHGFFPTKVIQSLLGPPTGTSIKFADEGAAAVQRWADTNNFDVSVEKIALEGEGMILDRVENLYSLLENWADVIRDADVILFASHSQGTPVAVHIVSKLFEDGHAATSQKIGLLGMAGVSLGPFAGLDQKYIMRAYSSIESKSLRELFEFQDLDSKQSKLYTESLKKLVTNNVKITFIGSLNDQLVPLYSATCMHASHPNIYRGVYVDGRDVAPEFIADTVGLALKMCNMGSTDHGLIRELSGSLAGTFRGGGHSKIYFEPRVYDLAVSNTLETTNPVRGIRLIVNKDFRVPKNDNNPFNLPWCMRSMLYEANSHPRLMSSLNEIQRQYDLWKPDNKILKDLKYRLSPIQRSKL</sequence>
<proteinExistence type="predicted"/>
<dbReference type="Pfam" id="PF26147">
    <property type="entry name" value="AB_HYDROLASE_YMC0-YMC35"/>
    <property type="match status" value="1"/>
</dbReference>
<keyword evidence="4" id="KW-1185">Reference proteome</keyword>
<feature type="compositionally biased region" description="Polar residues" evidence="1">
    <location>
        <begin position="54"/>
        <end position="75"/>
    </location>
</feature>
<dbReference type="EMBL" id="KV454407">
    <property type="protein sequence ID" value="ODQ67505.1"/>
    <property type="molecule type" value="Genomic_DNA"/>
</dbReference>
<dbReference type="Proteomes" id="UP000095009">
    <property type="component" value="Unassembled WGS sequence"/>
</dbReference>
<dbReference type="PANTHER" id="PTHR47349:SF1">
    <property type="entry name" value="AER328WP"/>
    <property type="match status" value="1"/>
</dbReference>
<reference evidence="3 4" key="1">
    <citation type="journal article" date="2016" name="Proc. Natl. Acad. Sci. U.S.A.">
        <title>Comparative genomics of biotechnologically important yeasts.</title>
        <authorList>
            <person name="Riley R."/>
            <person name="Haridas S."/>
            <person name="Wolfe K.H."/>
            <person name="Lopes M.R."/>
            <person name="Hittinger C.T."/>
            <person name="Goeker M."/>
            <person name="Salamov A.A."/>
            <person name="Wisecaver J.H."/>
            <person name="Long T.M."/>
            <person name="Calvey C.H."/>
            <person name="Aerts A.L."/>
            <person name="Barry K.W."/>
            <person name="Choi C."/>
            <person name="Clum A."/>
            <person name="Coughlan A.Y."/>
            <person name="Deshpande S."/>
            <person name="Douglass A.P."/>
            <person name="Hanson S.J."/>
            <person name="Klenk H.-P."/>
            <person name="LaButti K.M."/>
            <person name="Lapidus A."/>
            <person name="Lindquist E.A."/>
            <person name="Lipzen A.M."/>
            <person name="Meier-Kolthoff J.P."/>
            <person name="Ohm R.A."/>
            <person name="Otillar R.P."/>
            <person name="Pangilinan J.L."/>
            <person name="Peng Y."/>
            <person name="Rokas A."/>
            <person name="Rosa C.A."/>
            <person name="Scheuner C."/>
            <person name="Sibirny A.A."/>
            <person name="Slot J.C."/>
            <person name="Stielow J.B."/>
            <person name="Sun H."/>
            <person name="Kurtzman C.P."/>
            <person name="Blackwell M."/>
            <person name="Grigoriev I.V."/>
            <person name="Jeffries T.W."/>
        </authorList>
    </citation>
    <scope>NUCLEOTIDE SEQUENCE [LARGE SCALE GENOMIC DNA]</scope>
    <source>
        <strain evidence="3 4">DSM 6958</strain>
    </source>
</reference>
<gene>
    <name evidence="3" type="ORF">NADFUDRAFT_81968</name>
</gene>